<sequence length="107" mass="11611">MRSKISIEDQRERQWQGGIGFIEFGIRLDVQCETAAGGLTPRTVGEFPILAQALKAKPGAWIKAARDPRSEPNSVMEASLISSVTLKAGEIEPAWGKHARAEGVEPL</sequence>
<protein>
    <submittedName>
        <fullName evidence="1">Uncharacterized protein</fullName>
    </submittedName>
</protein>
<name>A0A401SIW4_CHIPU</name>
<evidence type="ECO:0000313" key="1">
    <source>
        <dbReference type="EMBL" id="GCC30357.1"/>
    </source>
</evidence>
<evidence type="ECO:0000313" key="2">
    <source>
        <dbReference type="Proteomes" id="UP000287033"/>
    </source>
</evidence>
<gene>
    <name evidence="1" type="ORF">chiPu_0008805</name>
</gene>
<proteinExistence type="predicted"/>
<comment type="caution">
    <text evidence="1">The sequence shown here is derived from an EMBL/GenBank/DDBJ whole genome shotgun (WGS) entry which is preliminary data.</text>
</comment>
<accession>A0A401SIW4</accession>
<keyword evidence="2" id="KW-1185">Reference proteome</keyword>
<dbReference type="AlphaFoldDB" id="A0A401SIW4"/>
<organism evidence="1 2">
    <name type="scientific">Chiloscyllium punctatum</name>
    <name type="common">Brownbanded bambooshark</name>
    <name type="synonym">Hemiscyllium punctatum</name>
    <dbReference type="NCBI Taxonomy" id="137246"/>
    <lineage>
        <taxon>Eukaryota</taxon>
        <taxon>Metazoa</taxon>
        <taxon>Chordata</taxon>
        <taxon>Craniata</taxon>
        <taxon>Vertebrata</taxon>
        <taxon>Chondrichthyes</taxon>
        <taxon>Elasmobranchii</taxon>
        <taxon>Galeomorphii</taxon>
        <taxon>Galeoidea</taxon>
        <taxon>Orectolobiformes</taxon>
        <taxon>Hemiscylliidae</taxon>
        <taxon>Chiloscyllium</taxon>
    </lineage>
</organism>
<dbReference type="Proteomes" id="UP000287033">
    <property type="component" value="Unassembled WGS sequence"/>
</dbReference>
<reference evidence="1 2" key="1">
    <citation type="journal article" date="2018" name="Nat. Ecol. Evol.">
        <title>Shark genomes provide insights into elasmobranch evolution and the origin of vertebrates.</title>
        <authorList>
            <person name="Hara Y"/>
            <person name="Yamaguchi K"/>
            <person name="Onimaru K"/>
            <person name="Kadota M"/>
            <person name="Koyanagi M"/>
            <person name="Keeley SD"/>
            <person name="Tatsumi K"/>
            <person name="Tanaka K"/>
            <person name="Motone F"/>
            <person name="Kageyama Y"/>
            <person name="Nozu R"/>
            <person name="Adachi N"/>
            <person name="Nishimura O"/>
            <person name="Nakagawa R"/>
            <person name="Tanegashima C"/>
            <person name="Kiyatake I"/>
            <person name="Matsumoto R"/>
            <person name="Murakumo K"/>
            <person name="Nishida K"/>
            <person name="Terakita A"/>
            <person name="Kuratani S"/>
            <person name="Sato K"/>
            <person name="Hyodo S Kuraku.S."/>
        </authorList>
    </citation>
    <scope>NUCLEOTIDE SEQUENCE [LARGE SCALE GENOMIC DNA]</scope>
</reference>
<dbReference type="EMBL" id="BEZZ01000298">
    <property type="protein sequence ID" value="GCC30357.1"/>
    <property type="molecule type" value="Genomic_DNA"/>
</dbReference>